<dbReference type="InterPro" id="IPR040079">
    <property type="entry name" value="Glutathione_S-Trfase"/>
</dbReference>
<dbReference type="GO" id="GO:0004364">
    <property type="term" value="F:glutathione transferase activity"/>
    <property type="evidence" value="ECO:0007669"/>
    <property type="project" value="InterPro"/>
</dbReference>
<dbReference type="AlphaFoldDB" id="A0AB74TUJ6"/>
<dbReference type="InterPro" id="IPR016639">
    <property type="entry name" value="GST_Omega/GSH"/>
</dbReference>
<dbReference type="SFLD" id="SFLDG01148">
    <property type="entry name" value="Xi_(cytGST)"/>
    <property type="match status" value="1"/>
</dbReference>
<dbReference type="InterPro" id="IPR036282">
    <property type="entry name" value="Glutathione-S-Trfase_C_sf"/>
</dbReference>
<dbReference type="SUPFAM" id="SSF52833">
    <property type="entry name" value="Thioredoxin-like"/>
    <property type="match status" value="1"/>
</dbReference>
<dbReference type="Gene3D" id="3.40.30.10">
    <property type="entry name" value="Glutaredoxin"/>
    <property type="match status" value="1"/>
</dbReference>
<feature type="domain" description="GST N-terminal" evidence="1">
    <location>
        <begin position="4"/>
        <end position="99"/>
    </location>
</feature>
<dbReference type="Pfam" id="PF13409">
    <property type="entry name" value="GST_N_2"/>
    <property type="match status" value="1"/>
</dbReference>
<dbReference type="CDD" id="cd03190">
    <property type="entry name" value="GST_C_Omega_like"/>
    <property type="match status" value="1"/>
</dbReference>
<dbReference type="SUPFAM" id="SSF47616">
    <property type="entry name" value="GST C-terminal domain-like"/>
    <property type="match status" value="1"/>
</dbReference>
<dbReference type="RefSeq" id="WP_347300975.1">
    <property type="nucleotide sequence ID" value="NZ_CP142433.1"/>
</dbReference>
<dbReference type="InterPro" id="IPR047047">
    <property type="entry name" value="GST_Omega-like_C"/>
</dbReference>
<name>A0AB74TUJ6_9LACT</name>
<dbReference type="EMBL" id="CP142433">
    <property type="protein sequence ID" value="XBC46800.1"/>
    <property type="molecule type" value="Genomic_DNA"/>
</dbReference>
<gene>
    <name evidence="2" type="ORF">VUQ08_04130</name>
</gene>
<accession>A0AB74TUJ6</accession>
<proteinExistence type="predicted"/>
<dbReference type="GO" id="GO:0005737">
    <property type="term" value="C:cytoplasm"/>
    <property type="evidence" value="ECO:0007669"/>
    <property type="project" value="TreeGrafter"/>
</dbReference>
<dbReference type="PANTHER" id="PTHR32419">
    <property type="entry name" value="GLUTATHIONYL-HYDROQUINONE REDUCTASE"/>
    <property type="match status" value="1"/>
</dbReference>
<dbReference type="Gene3D" id="1.20.1050.10">
    <property type="match status" value="1"/>
</dbReference>
<organism evidence="2">
    <name type="scientific">Dolosigranulum savutiense</name>
    <dbReference type="NCBI Taxonomy" id="3110288"/>
    <lineage>
        <taxon>Bacteria</taxon>
        <taxon>Bacillati</taxon>
        <taxon>Bacillota</taxon>
        <taxon>Bacilli</taxon>
        <taxon>Lactobacillales</taxon>
        <taxon>Carnobacteriaceae</taxon>
        <taxon>Dolosigranulum</taxon>
    </lineage>
</organism>
<sequence>MSYACPWASRALIMRKLKGLEDMISISVVNPYMGENGWTFEADQDVISDPVIDADYLHQIYTQDSPDYSGKVTVPVLYDKKQLRIVSNESSEIIRMFNSAFDGVGATKGNYVKESLVPEINKWNEIISEKVNIGVYKAGFATNQKTYNEHVHSLFDVLDKIEKHLESHRFLIGNEPTEADWRLCPTLIRFDIVYFGHFKCNLKRLIDYKNLWHYTKELYNWSGVSETVNFRHIKEHYYRSHTNINPTGIIPEGPILNLTINN</sequence>
<evidence type="ECO:0000259" key="1">
    <source>
        <dbReference type="Pfam" id="PF13409"/>
    </source>
</evidence>
<dbReference type="SFLD" id="SFLDS00019">
    <property type="entry name" value="Glutathione_Transferase_(cytos"/>
    <property type="match status" value="1"/>
</dbReference>
<reference evidence="2" key="1">
    <citation type="submission" date="2023-12" db="EMBL/GenBank/DDBJ databases">
        <title>Dolosigranulum savutii sp. nov. isolated from human upper respiratory samples collected in Botswana.</title>
        <authorList>
            <person name="Kelly M.S."/>
        </authorList>
    </citation>
    <scope>NUCLEOTIDE SEQUENCE</scope>
    <source>
        <strain evidence="2">MSK433</strain>
    </source>
</reference>
<dbReference type="PANTHER" id="PTHR32419:SF6">
    <property type="entry name" value="GLUTATHIONE S-TRANSFERASE OMEGA-LIKE 1-RELATED"/>
    <property type="match status" value="1"/>
</dbReference>
<evidence type="ECO:0000313" key="2">
    <source>
        <dbReference type="EMBL" id="XBC46800.1"/>
    </source>
</evidence>
<dbReference type="InterPro" id="IPR004045">
    <property type="entry name" value="Glutathione_S-Trfase_N"/>
</dbReference>
<dbReference type="InterPro" id="IPR036249">
    <property type="entry name" value="Thioredoxin-like_sf"/>
</dbReference>
<dbReference type="SFLD" id="SFLDG01206">
    <property type="entry name" value="Xi.1"/>
    <property type="match status" value="1"/>
</dbReference>
<protein>
    <submittedName>
        <fullName evidence="2">Glutathione S-transferase C-terminal domain-containing protein</fullName>
    </submittedName>
</protein>
<dbReference type="Pfam" id="PF13410">
    <property type="entry name" value="GST_C_2"/>
    <property type="match status" value="1"/>
</dbReference>